<keyword evidence="7" id="KW-0040">ANK repeat</keyword>
<keyword evidence="3" id="KW-1003">Cell membrane</keyword>
<name>A0A8J2JVE2_9HEXA</name>
<feature type="coiled-coil region" evidence="8">
    <location>
        <begin position="581"/>
        <end position="615"/>
    </location>
</feature>
<dbReference type="GO" id="GO:0005886">
    <property type="term" value="C:plasma membrane"/>
    <property type="evidence" value="ECO:0007669"/>
    <property type="project" value="UniProtKB-SubCell"/>
</dbReference>
<dbReference type="InterPro" id="IPR021832">
    <property type="entry name" value="ANKRD13"/>
</dbReference>
<dbReference type="AlphaFoldDB" id="A0A8J2JVE2"/>
<organism evidence="11 12">
    <name type="scientific">Allacma fusca</name>
    <dbReference type="NCBI Taxonomy" id="39272"/>
    <lineage>
        <taxon>Eukaryota</taxon>
        <taxon>Metazoa</taxon>
        <taxon>Ecdysozoa</taxon>
        <taxon>Arthropoda</taxon>
        <taxon>Hexapoda</taxon>
        <taxon>Collembola</taxon>
        <taxon>Symphypleona</taxon>
        <taxon>Sminthuridae</taxon>
        <taxon>Allacma</taxon>
    </lineage>
</organism>
<proteinExistence type="predicted"/>
<dbReference type="PROSITE" id="PS50088">
    <property type="entry name" value="ANK_REPEAT"/>
    <property type="match status" value="1"/>
</dbReference>
<reference evidence="11" key="1">
    <citation type="submission" date="2021-06" db="EMBL/GenBank/DDBJ databases">
        <authorList>
            <person name="Hodson N. C."/>
            <person name="Mongue J. A."/>
            <person name="Jaron S. K."/>
        </authorList>
    </citation>
    <scope>NUCLEOTIDE SEQUENCE</scope>
</reference>
<keyword evidence="12" id="KW-1185">Reference proteome</keyword>
<comment type="caution">
    <text evidence="11">The sequence shown here is derived from an EMBL/GenBank/DDBJ whole genome shotgun (WGS) entry which is preliminary data.</text>
</comment>
<dbReference type="EMBL" id="CAJVCH010119128">
    <property type="protein sequence ID" value="CAG7725226.1"/>
    <property type="molecule type" value="Genomic_DNA"/>
</dbReference>
<evidence type="ECO:0000256" key="5">
    <source>
        <dbReference type="ARBA" id="ARBA00023136"/>
    </source>
</evidence>
<evidence type="ECO:0000313" key="12">
    <source>
        <dbReference type="Proteomes" id="UP000708208"/>
    </source>
</evidence>
<dbReference type="OrthoDB" id="1585644at2759"/>
<comment type="subcellular location">
    <subcellularLocation>
        <location evidence="1">Cell membrane</location>
    </subcellularLocation>
    <subcellularLocation>
        <location evidence="2">Late endosome</location>
    </subcellularLocation>
</comment>
<dbReference type="PROSITE" id="PS50330">
    <property type="entry name" value="UIM"/>
    <property type="match status" value="1"/>
</dbReference>
<dbReference type="InterPro" id="IPR003903">
    <property type="entry name" value="UIM_dom"/>
</dbReference>
<sequence length="620" mass="70349">MVVTVEFIEGNFPLHYLVWQNRAQDLESFIKNSPIAVDLEVVDPRGRTPLFLAVSLSHYESAAVLLQNSAETRFEHSSGWTVVHEAVCSGDPQLLGIVLMYRDLQRRAKRTDLIPKLLRQLKDAPDFYVEMKWEFTSWVPLVTRMCPTNSHRVYKMGSFLRVDSSDVGFDDQSWQKGAISVIFQGRDDCVKIMEVDHATAQVFSSVLHTSGDGSLSDRLASVPDISAYQSTISQRLSHPAIISFINLEKIAFERNKTGIWGWGSDKCEKINNYDCKVFAATNVELVTRMRYEHLAEDDKSRNRSSQKMSQLQKILNTFGSEEPDHSSNPSDAPPPTSSSVVSEHVKVSMEEYFDANLDLRGADIGRPKEMRTKLNKFKATVWLSEQYPLNLQEQLMPIVDIMALSRSQFSKLKDFIQMQIPAGFPLKIEIPLFHLVNACITFHNIFATDEQVAGVSHIVEEGGRLTCVLDEELFEPPEHYVTKNASTFPINTSDEDLFQWSTDESPEKIDIYQALNAPRTLIKHDISPDSDAEEQLLQRAIEESLLSARRWPDETREISGLPTDQVGMAVATGGIYRSESMEILQRVLELSREEIEQEAKLREDEEDALKRALELSLLDK</sequence>
<feature type="region of interest" description="Disordered" evidence="9">
    <location>
        <begin position="319"/>
        <end position="341"/>
    </location>
</feature>
<feature type="domain" description="Ankyrin repeat" evidence="10">
    <location>
        <begin position="161"/>
        <end position="480"/>
    </location>
</feature>
<evidence type="ECO:0000256" key="2">
    <source>
        <dbReference type="ARBA" id="ARBA00004603"/>
    </source>
</evidence>
<accession>A0A8J2JVE2</accession>
<comment type="function">
    <text evidence="6">Ubiquitin-binding protein that specifically recognizes and binds 'Lys-63'-linked ubiquitin. Does not bind 'Lys-48'-linked ubiquitin. Positively regulates the internalization of ligand-activated EGFR by binding to the Ub moiety of ubiquitinated EGFR at the cell membrane.</text>
</comment>
<dbReference type="Proteomes" id="UP000708208">
    <property type="component" value="Unassembled WGS sequence"/>
</dbReference>
<gene>
    <name evidence="11" type="ORF">AFUS01_LOCUS14195</name>
</gene>
<dbReference type="Pfam" id="PF11904">
    <property type="entry name" value="ANKRD13_C"/>
    <property type="match status" value="1"/>
</dbReference>
<evidence type="ECO:0000259" key="10">
    <source>
        <dbReference type="Pfam" id="PF11904"/>
    </source>
</evidence>
<feature type="repeat" description="ANK" evidence="7">
    <location>
        <begin position="45"/>
        <end position="77"/>
    </location>
</feature>
<evidence type="ECO:0000256" key="7">
    <source>
        <dbReference type="PROSITE-ProRule" id="PRU00023"/>
    </source>
</evidence>
<evidence type="ECO:0000256" key="9">
    <source>
        <dbReference type="SAM" id="MobiDB-lite"/>
    </source>
</evidence>
<dbReference type="InterPro" id="IPR002110">
    <property type="entry name" value="Ankyrin_rpt"/>
</dbReference>
<dbReference type="PANTHER" id="PTHR12447:SF31">
    <property type="entry name" value="LD31969P"/>
    <property type="match status" value="1"/>
</dbReference>
<evidence type="ECO:0000256" key="6">
    <source>
        <dbReference type="ARBA" id="ARBA00024956"/>
    </source>
</evidence>
<keyword evidence="5" id="KW-0472">Membrane</keyword>
<keyword evidence="4" id="KW-0677">Repeat</keyword>
<dbReference type="InterPro" id="IPR055285">
    <property type="entry name" value="ANKRD13_C"/>
</dbReference>
<protein>
    <recommendedName>
        <fullName evidence="10">Ankyrin repeat domain-containing protein</fullName>
    </recommendedName>
</protein>
<evidence type="ECO:0000256" key="3">
    <source>
        <dbReference type="ARBA" id="ARBA00022475"/>
    </source>
</evidence>
<evidence type="ECO:0000256" key="1">
    <source>
        <dbReference type="ARBA" id="ARBA00004236"/>
    </source>
</evidence>
<evidence type="ECO:0000256" key="8">
    <source>
        <dbReference type="SAM" id="Coils"/>
    </source>
</evidence>
<keyword evidence="8" id="KW-0175">Coiled coil</keyword>
<dbReference type="Pfam" id="PF02809">
    <property type="entry name" value="UIM"/>
    <property type="match status" value="3"/>
</dbReference>
<dbReference type="Pfam" id="PF12796">
    <property type="entry name" value="Ank_2"/>
    <property type="match status" value="1"/>
</dbReference>
<evidence type="ECO:0000313" key="11">
    <source>
        <dbReference type="EMBL" id="CAG7725226.1"/>
    </source>
</evidence>
<dbReference type="PANTHER" id="PTHR12447">
    <property type="entry name" value="ANKYRIN REPEAT DOMAIN-CONTAINING PROTEIN 13"/>
    <property type="match status" value="1"/>
</dbReference>
<evidence type="ECO:0000256" key="4">
    <source>
        <dbReference type="ARBA" id="ARBA00022737"/>
    </source>
</evidence>
<dbReference type="GO" id="GO:0005770">
    <property type="term" value="C:late endosome"/>
    <property type="evidence" value="ECO:0007669"/>
    <property type="project" value="UniProtKB-SubCell"/>
</dbReference>